<dbReference type="GO" id="GO:0003723">
    <property type="term" value="F:RNA binding"/>
    <property type="evidence" value="ECO:0007669"/>
    <property type="project" value="UniProtKB-KW"/>
</dbReference>
<organism evidence="4 5">
    <name type="scientific">Collybiopsis confluens</name>
    <dbReference type="NCBI Taxonomy" id="2823264"/>
    <lineage>
        <taxon>Eukaryota</taxon>
        <taxon>Fungi</taxon>
        <taxon>Dikarya</taxon>
        <taxon>Basidiomycota</taxon>
        <taxon>Agaricomycotina</taxon>
        <taxon>Agaricomycetes</taxon>
        <taxon>Agaricomycetidae</taxon>
        <taxon>Agaricales</taxon>
        <taxon>Marasmiineae</taxon>
        <taxon>Omphalotaceae</taxon>
        <taxon>Collybiopsis</taxon>
    </lineage>
</organism>
<accession>A0A8H5HNZ1</accession>
<dbReference type="GO" id="GO:0005634">
    <property type="term" value="C:nucleus"/>
    <property type="evidence" value="ECO:0007669"/>
    <property type="project" value="UniProtKB-ARBA"/>
</dbReference>
<dbReference type="PANTHER" id="PTHR11439">
    <property type="entry name" value="GAG-POL-RELATED RETROTRANSPOSON"/>
    <property type="match status" value="1"/>
</dbReference>
<dbReference type="Gene3D" id="3.30.420.10">
    <property type="entry name" value="Ribonuclease H-like superfamily/Ribonuclease H"/>
    <property type="match status" value="1"/>
</dbReference>
<evidence type="ECO:0000256" key="1">
    <source>
        <dbReference type="ARBA" id="ARBA00022884"/>
    </source>
</evidence>
<dbReference type="Pfam" id="PF25597">
    <property type="entry name" value="SH3_retrovirus"/>
    <property type="match status" value="1"/>
</dbReference>
<reference evidence="4 5" key="1">
    <citation type="journal article" date="2020" name="ISME J.">
        <title>Uncovering the hidden diversity of litter-decomposition mechanisms in mushroom-forming fungi.</title>
        <authorList>
            <person name="Floudas D."/>
            <person name="Bentzer J."/>
            <person name="Ahren D."/>
            <person name="Johansson T."/>
            <person name="Persson P."/>
            <person name="Tunlid A."/>
        </authorList>
    </citation>
    <scope>NUCLEOTIDE SEQUENCE [LARGE SCALE GENOMIC DNA]</scope>
    <source>
        <strain evidence="4 5">CBS 406.79</strain>
    </source>
</reference>
<dbReference type="EMBL" id="JAACJN010000035">
    <property type="protein sequence ID" value="KAF5386505.1"/>
    <property type="molecule type" value="Genomic_DNA"/>
</dbReference>
<evidence type="ECO:0000256" key="2">
    <source>
        <dbReference type="SAM" id="MobiDB-lite"/>
    </source>
</evidence>
<dbReference type="CDD" id="cd09272">
    <property type="entry name" value="RNase_HI_RT_Ty1"/>
    <property type="match status" value="1"/>
</dbReference>
<dbReference type="PROSITE" id="PS50994">
    <property type="entry name" value="INTEGRASE"/>
    <property type="match status" value="1"/>
</dbReference>
<dbReference type="InterPro" id="IPR025724">
    <property type="entry name" value="GAG-pre-integrase_dom"/>
</dbReference>
<keyword evidence="1" id="KW-0694">RNA-binding</keyword>
<dbReference type="Pfam" id="PF13976">
    <property type="entry name" value="gag_pre-integrs"/>
    <property type="match status" value="1"/>
</dbReference>
<evidence type="ECO:0000259" key="3">
    <source>
        <dbReference type="PROSITE" id="PS50994"/>
    </source>
</evidence>
<dbReference type="OrthoDB" id="7691805at2759"/>
<feature type="domain" description="Integrase catalytic" evidence="3">
    <location>
        <begin position="572"/>
        <end position="742"/>
    </location>
</feature>
<proteinExistence type="predicted"/>
<name>A0A8H5HNZ1_9AGAR</name>
<dbReference type="Pfam" id="PF14223">
    <property type="entry name" value="Retrotran_gag_2"/>
    <property type="match status" value="1"/>
</dbReference>
<dbReference type="InterPro" id="IPR013103">
    <property type="entry name" value="RVT_2"/>
</dbReference>
<comment type="caution">
    <text evidence="4">The sequence shown here is derived from an EMBL/GenBank/DDBJ whole genome shotgun (WGS) entry which is preliminary data.</text>
</comment>
<dbReference type="GO" id="GO:0015074">
    <property type="term" value="P:DNA integration"/>
    <property type="evidence" value="ECO:0007669"/>
    <property type="project" value="InterPro"/>
</dbReference>
<protein>
    <recommendedName>
        <fullName evidence="3">Integrase catalytic domain-containing protein</fullName>
    </recommendedName>
</protein>
<dbReference type="PANTHER" id="PTHR11439:SF467">
    <property type="entry name" value="INTEGRASE CATALYTIC DOMAIN-CONTAINING PROTEIN"/>
    <property type="match status" value="1"/>
</dbReference>
<dbReference type="InterPro" id="IPR001584">
    <property type="entry name" value="Integrase_cat-core"/>
</dbReference>
<feature type="region of interest" description="Disordered" evidence="2">
    <location>
        <begin position="811"/>
        <end position="885"/>
    </location>
</feature>
<keyword evidence="5" id="KW-1185">Reference proteome</keyword>
<dbReference type="InterPro" id="IPR057670">
    <property type="entry name" value="SH3_retrovirus"/>
</dbReference>
<dbReference type="Pfam" id="PF07727">
    <property type="entry name" value="RVT_2"/>
    <property type="match status" value="1"/>
</dbReference>
<feature type="compositionally biased region" description="Pro residues" evidence="2">
    <location>
        <begin position="830"/>
        <end position="844"/>
    </location>
</feature>
<dbReference type="InterPro" id="IPR054722">
    <property type="entry name" value="PolX-like_BBD"/>
</dbReference>
<dbReference type="Proteomes" id="UP000518752">
    <property type="component" value="Unassembled WGS sequence"/>
</dbReference>
<evidence type="ECO:0000313" key="5">
    <source>
        <dbReference type="Proteomes" id="UP000518752"/>
    </source>
</evidence>
<dbReference type="InterPro" id="IPR036397">
    <property type="entry name" value="RNaseH_sf"/>
</dbReference>
<dbReference type="Pfam" id="PF22936">
    <property type="entry name" value="Pol_BBD"/>
    <property type="match status" value="1"/>
</dbReference>
<evidence type="ECO:0000313" key="4">
    <source>
        <dbReference type="EMBL" id="KAF5386505.1"/>
    </source>
</evidence>
<dbReference type="SUPFAM" id="SSF53098">
    <property type="entry name" value="Ribonuclease H-like"/>
    <property type="match status" value="1"/>
</dbReference>
<sequence length="1448" mass="160451">MSTTINSTGLNAAHHLNAELSNFHTWVIQIEECIIGKGLKGYLDGTIIRPKVVQTSSQTPIVDTPIYSLNPSLAEFIYRDGIARSILINSILDPVTAGVDRTGTTHKCWTSVLETCSPQSDAMISLVSRQLETTFMTDDTSVQNVQNHITEMKGLRHKLNELGKNLTDKDFQGHLIRSLPATTEWMGISGSLHRQSLSNCIADIITNAITINGFRSRPKVHTGALATSSNSPTRRCSNPQCKARNRTSHVITDCYWPGGGKEGQFPSNFGKRNGTPQSNITTISSSPGASIAYSPHYALSAVSRACGFDWADEPCGIEVRIGGSDEDVCMRIEKCPSATVEETGDKDDGRVYECLSEDSTYVLEAIQEAVAYVTVAQPHFPQPTSSAPLDSGATDHFFRHREAFSDYKEIPTRFGHAAQSGDGFPIVGRGSVTRNIHTDGKWATVTFRNALHAPTLASDLISVSQLDKAGCTTIFETNKATVTKGRQQLFGASINNNIYCVNMEPIPGAFLSTSTPASLCQWHRRLAHGSAEVIKTMADKDLVDGLSITSRETPGKCVDCILARQTTRPYDKPSDPDVDPLELVAFDLWGPSRIPTDAGNIYMMAIVDSGSGTHAAEFLPNKGDTATIAAFDRYRVTAEAESGKRIRTVLTDNAFVSKAWEDYFTSHDIHHVTTTPYSSAQNGLAERAIRQITEDMRANLRDSGLGPSYWAHAADHSTYTRNYIPSRRHPNRIPREILTGKRQDISHLRVFGSRCWCKVPVINGHQVDGGDKIDNRGEECIFLGYAPGSGNYICQDKQGRIIDSRTVTFEEGVPHRTRDSDEIEFTNISPSPPSPAPDSPPPHTPETSEQLPKPDIIPPTSDNAPRNRRSRAEIWGTIPTRSSPRLNPVVEETNAAANTAMTDPISQLSGELDDCIVLLSSDPMTISVPKSYSEAIRVDKPRWFSAMDVEMDNHREKGTWELVDPPPGANIMDCRWVYDIKLDGHGKWIRDKARLVGKGFTQQLGVDYTETWAAVSRMESIRMVAAVAASLDLKLWQIDFIAAYLNSTPEVDIYMRQPPGYIVPGHENSVCHLKKTLYGTMQGAYDWARTLDAGFTSIGYQASKADPCVRVKRSGSNLTLTATYTDDVWGASTTSELGEEAKKELGRLWDIKDVGENHRLLGMRVDQDLDKGTVTLSQRAYFEQVLTRFKLNNITPRNTPLPIGIQLNADMAPITETEKREMKDKPYREVLGCVMWCQLATRPDLSFTVGLLSRFQSNPGIEHWKALMHVVGYIKNTIDYGIVFSRDCPLKPFGYVDASYGDDPDTRRSTSGQVFIMAGGPVSWSSKRQATVALSTVEAEYVSLSRGAQQLRWMFAWMEEIGMEQERPGHLKGDNEGSVSLTKNTHGHHRVKHIDLRLHYIRELVTSKEITVDSIRGTENPADLFTKPLPRDTHYRYLKDLNIIQITT</sequence>
<dbReference type="InterPro" id="IPR012337">
    <property type="entry name" value="RNaseH-like_sf"/>
</dbReference>
<gene>
    <name evidence="4" type="ORF">D9757_005851</name>
</gene>